<evidence type="ECO:0000256" key="6">
    <source>
        <dbReference type="SAM" id="Phobius"/>
    </source>
</evidence>
<feature type="transmembrane region" description="Helical" evidence="6">
    <location>
        <begin position="264"/>
        <end position="286"/>
    </location>
</feature>
<dbReference type="Gene3D" id="1.20.1250.20">
    <property type="entry name" value="MFS general substrate transporter like domains"/>
    <property type="match status" value="1"/>
</dbReference>
<dbReference type="PANTHER" id="PTHR23501:SF191">
    <property type="entry name" value="VACUOLAR BASIC AMINO ACID TRANSPORTER 4"/>
    <property type="match status" value="1"/>
</dbReference>
<keyword evidence="2" id="KW-0813">Transport</keyword>
<name>A0A6I4VWF7_9BACL</name>
<feature type="transmembrane region" description="Helical" evidence="6">
    <location>
        <begin position="43"/>
        <end position="62"/>
    </location>
</feature>
<protein>
    <submittedName>
        <fullName evidence="8">MFS transporter</fullName>
    </submittedName>
</protein>
<organism evidence="8 9">
    <name type="scientific">Shimazuella alba</name>
    <dbReference type="NCBI Taxonomy" id="2690964"/>
    <lineage>
        <taxon>Bacteria</taxon>
        <taxon>Bacillati</taxon>
        <taxon>Bacillota</taxon>
        <taxon>Bacilli</taxon>
        <taxon>Bacillales</taxon>
        <taxon>Thermoactinomycetaceae</taxon>
        <taxon>Shimazuella</taxon>
    </lineage>
</organism>
<feature type="transmembrane region" description="Helical" evidence="6">
    <location>
        <begin position="426"/>
        <end position="445"/>
    </location>
</feature>
<dbReference type="InterPro" id="IPR011701">
    <property type="entry name" value="MFS"/>
</dbReference>
<feature type="transmembrane region" description="Helical" evidence="6">
    <location>
        <begin position="389"/>
        <end position="414"/>
    </location>
</feature>
<evidence type="ECO:0000256" key="2">
    <source>
        <dbReference type="ARBA" id="ARBA00022448"/>
    </source>
</evidence>
<dbReference type="InterPro" id="IPR036259">
    <property type="entry name" value="MFS_trans_sf"/>
</dbReference>
<evidence type="ECO:0000256" key="4">
    <source>
        <dbReference type="ARBA" id="ARBA00022989"/>
    </source>
</evidence>
<comment type="caution">
    <text evidence="8">The sequence shown here is derived from an EMBL/GenBank/DDBJ whole genome shotgun (WGS) entry which is preliminary data.</text>
</comment>
<sequence>MNKSNYLAFTGVLMATFVNMLMQTLVAAILPQIVQDIGGEALYGWVFSSFLLISTITIPLFAKLADQYGYKQWFLIGMVLFLVGAFVCGIASSMPLFLTGRIIQGIGVGAIGPVTIALISHLFSIEDRGRAMALYAITQIGANISAPLMGGWMAQTWGWSYAFYVAIPFGILSSLLIILFLPQIEVQQCVEHKHKFDWLGALLLGGTIALFIQGCTMWGKSYSQLMYATFLFSLMMGIIFVLQQRKHENPVIPTKLIKITNIRLANASAFLIGFLMYGLIVILPLYSSVNKGDRISILQDKLLVSLMLGFGLGAILSSWLIKKVSFKILAMIGWFLILIACGGLTFISLHNIMNLVTFGLILLAGWGIGTLIPTFLLPAQNAAPASDQAVVGGIVQLSRNSGGAVGIPILTTILTLPNPFFGGSNGYSFVFFLLGLCTVVGFCIGTQFTTTKKKQA</sequence>
<evidence type="ECO:0000259" key="7">
    <source>
        <dbReference type="PROSITE" id="PS50850"/>
    </source>
</evidence>
<dbReference type="EMBL" id="WUUL01000010">
    <property type="protein sequence ID" value="MXQ54938.1"/>
    <property type="molecule type" value="Genomic_DNA"/>
</dbReference>
<keyword evidence="5 6" id="KW-0472">Membrane</keyword>
<feature type="transmembrane region" description="Helical" evidence="6">
    <location>
        <begin position="132"/>
        <end position="155"/>
    </location>
</feature>
<reference evidence="8 9" key="1">
    <citation type="submission" date="2019-12" db="EMBL/GenBank/DDBJ databases">
        <title>Whole-genome analyses of novel actinobacteria.</title>
        <authorList>
            <person name="Sahin N."/>
            <person name="Saygin H."/>
        </authorList>
    </citation>
    <scope>NUCLEOTIDE SEQUENCE [LARGE SCALE GENOMIC DNA]</scope>
    <source>
        <strain evidence="8 9">KC615</strain>
    </source>
</reference>
<comment type="subcellular location">
    <subcellularLocation>
        <location evidence="1">Cell membrane</location>
        <topology evidence="1">Multi-pass membrane protein</topology>
    </subcellularLocation>
</comment>
<evidence type="ECO:0000256" key="3">
    <source>
        <dbReference type="ARBA" id="ARBA00022692"/>
    </source>
</evidence>
<dbReference type="Proteomes" id="UP000430692">
    <property type="component" value="Unassembled WGS sequence"/>
</dbReference>
<feature type="transmembrane region" description="Helical" evidence="6">
    <location>
        <begin position="196"/>
        <end position="219"/>
    </location>
</feature>
<gene>
    <name evidence="8" type="ORF">GSM42_14675</name>
</gene>
<evidence type="ECO:0000313" key="9">
    <source>
        <dbReference type="Proteomes" id="UP000430692"/>
    </source>
</evidence>
<keyword evidence="3 6" id="KW-0812">Transmembrane</keyword>
<dbReference type="InterPro" id="IPR020846">
    <property type="entry name" value="MFS_dom"/>
</dbReference>
<dbReference type="PANTHER" id="PTHR23501">
    <property type="entry name" value="MAJOR FACILITATOR SUPERFAMILY"/>
    <property type="match status" value="1"/>
</dbReference>
<feature type="transmembrane region" description="Helical" evidence="6">
    <location>
        <begin position="225"/>
        <end position="243"/>
    </location>
</feature>
<proteinExistence type="predicted"/>
<evidence type="ECO:0000256" key="5">
    <source>
        <dbReference type="ARBA" id="ARBA00023136"/>
    </source>
</evidence>
<feature type="transmembrane region" description="Helical" evidence="6">
    <location>
        <begin position="302"/>
        <end position="321"/>
    </location>
</feature>
<feature type="transmembrane region" description="Helical" evidence="6">
    <location>
        <begin position="102"/>
        <end position="125"/>
    </location>
</feature>
<dbReference type="PROSITE" id="PS50850">
    <property type="entry name" value="MFS"/>
    <property type="match status" value="1"/>
</dbReference>
<feature type="domain" description="Major facilitator superfamily (MFS) profile" evidence="7">
    <location>
        <begin position="8"/>
        <end position="453"/>
    </location>
</feature>
<dbReference type="RefSeq" id="WP_160802291.1">
    <property type="nucleotide sequence ID" value="NZ_WUUL01000010.1"/>
</dbReference>
<feature type="transmembrane region" description="Helical" evidence="6">
    <location>
        <begin position="355"/>
        <end position="377"/>
    </location>
</feature>
<dbReference type="AlphaFoldDB" id="A0A6I4VWF7"/>
<feature type="transmembrane region" description="Helical" evidence="6">
    <location>
        <begin position="161"/>
        <end position="184"/>
    </location>
</feature>
<dbReference type="SUPFAM" id="SSF103473">
    <property type="entry name" value="MFS general substrate transporter"/>
    <property type="match status" value="1"/>
</dbReference>
<dbReference type="Pfam" id="PF07690">
    <property type="entry name" value="MFS_1"/>
    <property type="match status" value="1"/>
</dbReference>
<dbReference type="GO" id="GO:0005886">
    <property type="term" value="C:plasma membrane"/>
    <property type="evidence" value="ECO:0007669"/>
    <property type="project" value="UniProtKB-SubCell"/>
</dbReference>
<feature type="transmembrane region" description="Helical" evidence="6">
    <location>
        <begin position="328"/>
        <end position="349"/>
    </location>
</feature>
<evidence type="ECO:0000256" key="1">
    <source>
        <dbReference type="ARBA" id="ARBA00004651"/>
    </source>
</evidence>
<keyword evidence="4 6" id="KW-1133">Transmembrane helix</keyword>
<accession>A0A6I4VWF7</accession>
<evidence type="ECO:0000313" key="8">
    <source>
        <dbReference type="EMBL" id="MXQ54938.1"/>
    </source>
</evidence>
<dbReference type="GO" id="GO:0022857">
    <property type="term" value="F:transmembrane transporter activity"/>
    <property type="evidence" value="ECO:0007669"/>
    <property type="project" value="InterPro"/>
</dbReference>
<feature type="transmembrane region" description="Helical" evidence="6">
    <location>
        <begin position="74"/>
        <end position="96"/>
    </location>
</feature>
<keyword evidence="9" id="KW-1185">Reference proteome</keyword>